<accession>A0ABS8XZK2</accession>
<dbReference type="RefSeq" id="WP_233375441.1">
    <property type="nucleotide sequence ID" value="NZ_JAJTWU010000016.1"/>
</dbReference>
<dbReference type="InterPro" id="IPR001509">
    <property type="entry name" value="Epimerase_deHydtase"/>
</dbReference>
<evidence type="ECO:0000313" key="3">
    <source>
        <dbReference type="EMBL" id="MCE4558041.1"/>
    </source>
</evidence>
<dbReference type="Pfam" id="PF01370">
    <property type="entry name" value="Epimerase"/>
    <property type="match status" value="1"/>
</dbReference>
<dbReference type="EMBL" id="JAJTWU010000016">
    <property type="protein sequence ID" value="MCE4558041.1"/>
    <property type="molecule type" value="Genomic_DNA"/>
</dbReference>
<feature type="region of interest" description="Disordered" evidence="1">
    <location>
        <begin position="262"/>
        <end position="287"/>
    </location>
</feature>
<evidence type="ECO:0000259" key="2">
    <source>
        <dbReference type="Pfam" id="PF01370"/>
    </source>
</evidence>
<feature type="domain" description="NAD-dependent epimerase/dehydratase" evidence="2">
    <location>
        <begin position="4"/>
        <end position="207"/>
    </location>
</feature>
<evidence type="ECO:0000256" key="1">
    <source>
        <dbReference type="SAM" id="MobiDB-lite"/>
    </source>
</evidence>
<protein>
    <submittedName>
        <fullName evidence="3">NAD-dependent epimerase/dehydratase</fullName>
    </submittedName>
</protein>
<reference evidence="3 4" key="1">
    <citation type="submission" date="2021-12" db="EMBL/GenBank/DDBJ databases">
        <title>Genome seq of P8.</title>
        <authorList>
            <person name="Seo T."/>
        </authorList>
    </citation>
    <scope>NUCLEOTIDE SEQUENCE [LARGE SCALE GENOMIC DNA]</scope>
    <source>
        <strain evidence="3 4">P8</strain>
    </source>
</reference>
<dbReference type="InterPro" id="IPR036291">
    <property type="entry name" value="NAD(P)-bd_dom_sf"/>
</dbReference>
<dbReference type="Proteomes" id="UP001200741">
    <property type="component" value="Unassembled WGS sequence"/>
</dbReference>
<dbReference type="Gene3D" id="3.40.50.720">
    <property type="entry name" value="NAD(P)-binding Rossmann-like Domain"/>
    <property type="match status" value="1"/>
</dbReference>
<gene>
    <name evidence="3" type="ORF">LXT13_27000</name>
</gene>
<name>A0ABS8XZK2_9BURK</name>
<organism evidence="3 4">
    <name type="scientific">Pelomonas cellulosilytica</name>
    <dbReference type="NCBI Taxonomy" id="2906762"/>
    <lineage>
        <taxon>Bacteria</taxon>
        <taxon>Pseudomonadati</taxon>
        <taxon>Pseudomonadota</taxon>
        <taxon>Betaproteobacteria</taxon>
        <taxon>Burkholderiales</taxon>
        <taxon>Sphaerotilaceae</taxon>
        <taxon>Roseateles</taxon>
    </lineage>
</organism>
<proteinExistence type="predicted"/>
<sequence>MKTYVIGASGFLGSHLSTWFDTKGIVRKAPSYRDADPQGWQEDVLADLKDFSPDLVLVPGASQAMGDDAKALHALVASNCVLPCLVAQHLLEHLPASQLVVFGTSWQFADSSRYRPFNLYAASKQAGQDLLTHYALRGLKILQLIMFDTYGEDDVRRKLLRILQDACARDEEIGTTPGDQEIDLVHIDDVCAGVEAAIQDLRQADPSEGLVVRGLGSGKPITVKALIARVGASAGKPLRAKIGERSYRPREVMQVYRDYARPSGWSPQRTEFHDESDPGTPGDTVTP</sequence>
<evidence type="ECO:0000313" key="4">
    <source>
        <dbReference type="Proteomes" id="UP001200741"/>
    </source>
</evidence>
<dbReference type="SUPFAM" id="SSF51735">
    <property type="entry name" value="NAD(P)-binding Rossmann-fold domains"/>
    <property type="match status" value="1"/>
</dbReference>
<keyword evidence="4" id="KW-1185">Reference proteome</keyword>
<dbReference type="Gene3D" id="3.90.25.10">
    <property type="entry name" value="UDP-galactose 4-epimerase, domain 1"/>
    <property type="match status" value="1"/>
</dbReference>
<comment type="caution">
    <text evidence="3">The sequence shown here is derived from an EMBL/GenBank/DDBJ whole genome shotgun (WGS) entry which is preliminary data.</text>
</comment>